<keyword evidence="6" id="KW-1185">Reference proteome</keyword>
<dbReference type="AlphaFoldDB" id="A0A150H1I4"/>
<evidence type="ECO:0000313" key="5">
    <source>
        <dbReference type="EMBL" id="KXZ55832.1"/>
    </source>
</evidence>
<dbReference type="Pfam" id="PF03016">
    <property type="entry name" value="Exostosin_GT47"/>
    <property type="match status" value="1"/>
</dbReference>
<organism evidence="5 6">
    <name type="scientific">Gonium pectorale</name>
    <name type="common">Green alga</name>
    <dbReference type="NCBI Taxonomy" id="33097"/>
    <lineage>
        <taxon>Eukaryota</taxon>
        <taxon>Viridiplantae</taxon>
        <taxon>Chlorophyta</taxon>
        <taxon>core chlorophytes</taxon>
        <taxon>Chlorophyceae</taxon>
        <taxon>CS clade</taxon>
        <taxon>Chlamydomonadales</taxon>
        <taxon>Volvocaceae</taxon>
        <taxon>Gonium</taxon>
    </lineage>
</organism>
<protein>
    <recommendedName>
        <fullName evidence="4">Exostosin GT47 domain-containing protein</fullName>
    </recommendedName>
</protein>
<accession>A0A150H1I4</accession>
<evidence type="ECO:0000256" key="1">
    <source>
        <dbReference type="ARBA" id="ARBA00004323"/>
    </source>
</evidence>
<evidence type="ECO:0000259" key="4">
    <source>
        <dbReference type="Pfam" id="PF03016"/>
    </source>
</evidence>
<dbReference type="PANTHER" id="PTHR11062:SF376">
    <property type="entry name" value="EXOSTOSIN FAMILY PROTEIN"/>
    <property type="match status" value="1"/>
</dbReference>
<comment type="similarity">
    <text evidence="2">Belongs to the glycosyltransferase 47 family.</text>
</comment>
<sequence>MTIYAHSERAERRAPLPCLNNCTGRGHCVFGSCVCSRGHFGSDCSMSLDDSGRPVLLAGTRYTPRERRPRIYVYDIPHKYSSWYNVHKMDRPFAWVFWERLLGSGALVADGEDAGTVRAATSNLTWLHHWGLTVDIKNSSWKAAHRPGKDIVVPIHFTPRQGHSCVPFSGLHPRAPRLNRTHTLLFAGRICGDHSEPDISKPWPHCATNRSMGYSQGVRQRVHFHYHSRDGYKIVTKDLLYGLDMLNYKWCLAPSGGGHGHRQTLAALVGCLPLVISDNVLQPFEPEMDWAAFSLRVGEADIPRLHEHLEAAEARKGWMDARRDALYCAAQHLAFSGSAGAFMQEDGRWDAFEMILEILRMRQEHPGVEPARYASVDERFRSFLHCGEPDMAAYGRKRRAQALERYPELPGLAPDGRAVTWQDLYAAAASIEKPAGPDLVFGPLLPSYDKPRPGERPEPPLPLCSLSAWDARHLRCDSHGFRSRARHGFAPGGAACNEHDGDLARCPRVWG</sequence>
<dbReference type="GO" id="GO:0000139">
    <property type="term" value="C:Golgi membrane"/>
    <property type="evidence" value="ECO:0007669"/>
    <property type="project" value="UniProtKB-SubCell"/>
</dbReference>
<dbReference type="GO" id="GO:0016757">
    <property type="term" value="F:glycosyltransferase activity"/>
    <property type="evidence" value="ECO:0007669"/>
    <property type="project" value="InterPro"/>
</dbReference>
<evidence type="ECO:0000313" key="6">
    <source>
        <dbReference type="Proteomes" id="UP000075714"/>
    </source>
</evidence>
<comment type="subcellular location">
    <subcellularLocation>
        <location evidence="1">Golgi apparatus membrane</location>
        <topology evidence="1">Single-pass type II membrane protein</topology>
    </subcellularLocation>
</comment>
<evidence type="ECO:0000256" key="3">
    <source>
        <dbReference type="ARBA" id="ARBA00023034"/>
    </source>
</evidence>
<feature type="domain" description="Exostosin GT47" evidence="4">
    <location>
        <begin position="103"/>
        <end position="310"/>
    </location>
</feature>
<dbReference type="Proteomes" id="UP000075714">
    <property type="component" value="Unassembled WGS sequence"/>
</dbReference>
<dbReference type="EMBL" id="LSYV01000003">
    <property type="protein sequence ID" value="KXZ55832.1"/>
    <property type="molecule type" value="Genomic_DNA"/>
</dbReference>
<reference evidence="6" key="1">
    <citation type="journal article" date="2016" name="Nat. Commun.">
        <title>The Gonium pectorale genome demonstrates co-option of cell cycle regulation during the evolution of multicellularity.</title>
        <authorList>
            <person name="Hanschen E.R."/>
            <person name="Marriage T.N."/>
            <person name="Ferris P.J."/>
            <person name="Hamaji T."/>
            <person name="Toyoda A."/>
            <person name="Fujiyama A."/>
            <person name="Neme R."/>
            <person name="Noguchi H."/>
            <person name="Minakuchi Y."/>
            <person name="Suzuki M."/>
            <person name="Kawai-Toyooka H."/>
            <person name="Smith D.R."/>
            <person name="Sparks H."/>
            <person name="Anderson J."/>
            <person name="Bakaric R."/>
            <person name="Luria V."/>
            <person name="Karger A."/>
            <person name="Kirschner M.W."/>
            <person name="Durand P.M."/>
            <person name="Michod R.E."/>
            <person name="Nozaki H."/>
            <person name="Olson B.J."/>
        </authorList>
    </citation>
    <scope>NUCLEOTIDE SEQUENCE [LARGE SCALE GENOMIC DNA]</scope>
    <source>
        <strain evidence="6">NIES-2863</strain>
    </source>
</reference>
<keyword evidence="3" id="KW-0333">Golgi apparatus</keyword>
<evidence type="ECO:0000256" key="2">
    <source>
        <dbReference type="ARBA" id="ARBA00010271"/>
    </source>
</evidence>
<comment type="caution">
    <text evidence="5">The sequence shown here is derived from an EMBL/GenBank/DDBJ whole genome shotgun (WGS) entry which is preliminary data.</text>
</comment>
<name>A0A150H1I4_GONPE</name>
<dbReference type="InterPro" id="IPR004263">
    <property type="entry name" value="Exostosin"/>
</dbReference>
<dbReference type="STRING" id="33097.A0A150H1I4"/>
<dbReference type="PANTHER" id="PTHR11062">
    <property type="entry name" value="EXOSTOSIN HEPARAN SULFATE GLYCOSYLTRANSFERASE -RELATED"/>
    <property type="match status" value="1"/>
</dbReference>
<dbReference type="InterPro" id="IPR040911">
    <property type="entry name" value="Exostosin_GT47"/>
</dbReference>
<dbReference type="Gene3D" id="2.10.25.10">
    <property type="entry name" value="Laminin"/>
    <property type="match status" value="1"/>
</dbReference>
<dbReference type="OrthoDB" id="1924787at2759"/>
<proteinExistence type="inferred from homology"/>
<gene>
    <name evidence="5" type="ORF">GPECTOR_2g1383</name>
</gene>